<evidence type="ECO:0000313" key="1">
    <source>
        <dbReference type="EMBL" id="RHN63674.1"/>
    </source>
</evidence>
<name>A0A396IHB4_MEDTR</name>
<gene>
    <name evidence="1" type="ORF">MtrunA17_Chr4g0060861</name>
</gene>
<sequence>MSTCMYMEVHPLKGVCLSFPFYLYTLKSNKLFFFRSPLSLFFFDLHFL</sequence>
<organism evidence="1">
    <name type="scientific">Medicago truncatula</name>
    <name type="common">Barrel medic</name>
    <name type="synonym">Medicago tribuloides</name>
    <dbReference type="NCBI Taxonomy" id="3880"/>
    <lineage>
        <taxon>Eukaryota</taxon>
        <taxon>Viridiplantae</taxon>
        <taxon>Streptophyta</taxon>
        <taxon>Embryophyta</taxon>
        <taxon>Tracheophyta</taxon>
        <taxon>Spermatophyta</taxon>
        <taxon>Magnoliopsida</taxon>
        <taxon>eudicotyledons</taxon>
        <taxon>Gunneridae</taxon>
        <taxon>Pentapetalae</taxon>
        <taxon>rosids</taxon>
        <taxon>fabids</taxon>
        <taxon>Fabales</taxon>
        <taxon>Fabaceae</taxon>
        <taxon>Papilionoideae</taxon>
        <taxon>50 kb inversion clade</taxon>
        <taxon>NPAAA clade</taxon>
        <taxon>Hologalegina</taxon>
        <taxon>IRL clade</taxon>
        <taxon>Trifolieae</taxon>
        <taxon>Medicago</taxon>
    </lineage>
</organism>
<dbReference type="Gramene" id="rna26403">
    <property type="protein sequence ID" value="RHN63674.1"/>
    <property type="gene ID" value="gene26403"/>
</dbReference>
<dbReference type="EMBL" id="PSQE01000004">
    <property type="protein sequence ID" value="RHN63674.1"/>
    <property type="molecule type" value="Genomic_DNA"/>
</dbReference>
<dbReference type="AlphaFoldDB" id="A0A396IHB4"/>
<accession>A0A396IHB4</accession>
<protein>
    <submittedName>
        <fullName evidence="1">Uncharacterized protein</fullName>
    </submittedName>
</protein>
<comment type="caution">
    <text evidence="1">The sequence shown here is derived from an EMBL/GenBank/DDBJ whole genome shotgun (WGS) entry which is preliminary data.</text>
</comment>
<reference evidence="1" key="1">
    <citation type="journal article" date="2018" name="Nat. Plants">
        <title>Whole-genome landscape of Medicago truncatula symbiotic genes.</title>
        <authorList>
            <person name="Pecrix Y."/>
            <person name="Gamas P."/>
            <person name="Carrere S."/>
        </authorList>
    </citation>
    <scope>NUCLEOTIDE SEQUENCE</scope>
    <source>
        <tissue evidence="1">Leaves</tissue>
    </source>
</reference>
<proteinExistence type="predicted"/>
<dbReference type="Proteomes" id="UP000265566">
    <property type="component" value="Chromosome 4"/>
</dbReference>